<organism evidence="2 3">
    <name type="scientific">Scleroderma citrinum Foug A</name>
    <dbReference type="NCBI Taxonomy" id="1036808"/>
    <lineage>
        <taxon>Eukaryota</taxon>
        <taxon>Fungi</taxon>
        <taxon>Dikarya</taxon>
        <taxon>Basidiomycota</taxon>
        <taxon>Agaricomycotina</taxon>
        <taxon>Agaricomycetes</taxon>
        <taxon>Agaricomycetidae</taxon>
        <taxon>Boletales</taxon>
        <taxon>Sclerodermatineae</taxon>
        <taxon>Sclerodermataceae</taxon>
        <taxon>Scleroderma</taxon>
    </lineage>
</organism>
<dbReference type="AlphaFoldDB" id="A0A0C3D2H3"/>
<sequence length="263" mass="30363">MSQEFFQSCCYCGRIYTEVGPFIRHTKLCKKGKKQLASALSKAREIYHSKKHPHLQVPEAESLQEDTSCTDREHCTEQSGEVRDHEVSISPPSQAVNVELDAAELTSLPLSLFRTRQSNRHLPKHYRDMLPEPHMPLPPQECRESNGERTQVPELANIPASRDLQGSILCSPLPSRTFKNQVNSYGLFQLYDYDTIPENDPEDISDAAGHMDIYLNANPFYPYPNQSSLLLEDWYWNQGMVKLRKCSHNCGQLRFLTRRYLRY</sequence>
<gene>
    <name evidence="2" type="ORF">SCLCIDRAFT_145839</name>
</gene>
<dbReference type="InParanoid" id="A0A0C3D2H3"/>
<reference evidence="2 3" key="1">
    <citation type="submission" date="2014-04" db="EMBL/GenBank/DDBJ databases">
        <authorList>
            <consortium name="DOE Joint Genome Institute"/>
            <person name="Kuo A."/>
            <person name="Kohler A."/>
            <person name="Nagy L.G."/>
            <person name="Floudas D."/>
            <person name="Copeland A."/>
            <person name="Barry K.W."/>
            <person name="Cichocki N."/>
            <person name="Veneault-Fourrey C."/>
            <person name="LaButti K."/>
            <person name="Lindquist E.A."/>
            <person name="Lipzen A."/>
            <person name="Lundell T."/>
            <person name="Morin E."/>
            <person name="Murat C."/>
            <person name="Sun H."/>
            <person name="Tunlid A."/>
            <person name="Henrissat B."/>
            <person name="Grigoriev I.V."/>
            <person name="Hibbett D.S."/>
            <person name="Martin F."/>
            <person name="Nordberg H.P."/>
            <person name="Cantor M.N."/>
            <person name="Hua S.X."/>
        </authorList>
    </citation>
    <scope>NUCLEOTIDE SEQUENCE [LARGE SCALE GENOMIC DNA]</scope>
    <source>
        <strain evidence="2 3">Foug A</strain>
    </source>
</reference>
<reference evidence="3" key="2">
    <citation type="submission" date="2015-01" db="EMBL/GenBank/DDBJ databases">
        <title>Evolutionary Origins and Diversification of the Mycorrhizal Mutualists.</title>
        <authorList>
            <consortium name="DOE Joint Genome Institute"/>
            <consortium name="Mycorrhizal Genomics Consortium"/>
            <person name="Kohler A."/>
            <person name="Kuo A."/>
            <person name="Nagy L.G."/>
            <person name="Floudas D."/>
            <person name="Copeland A."/>
            <person name="Barry K.W."/>
            <person name="Cichocki N."/>
            <person name="Veneault-Fourrey C."/>
            <person name="LaButti K."/>
            <person name="Lindquist E.A."/>
            <person name="Lipzen A."/>
            <person name="Lundell T."/>
            <person name="Morin E."/>
            <person name="Murat C."/>
            <person name="Riley R."/>
            <person name="Ohm R."/>
            <person name="Sun H."/>
            <person name="Tunlid A."/>
            <person name="Henrissat B."/>
            <person name="Grigoriev I.V."/>
            <person name="Hibbett D.S."/>
            <person name="Martin F."/>
        </authorList>
    </citation>
    <scope>NUCLEOTIDE SEQUENCE [LARGE SCALE GENOMIC DNA]</scope>
    <source>
        <strain evidence="3">Foug A</strain>
    </source>
</reference>
<name>A0A0C3D2H3_9AGAM</name>
<dbReference type="OrthoDB" id="2693375at2759"/>
<proteinExistence type="predicted"/>
<protein>
    <submittedName>
        <fullName evidence="2">Uncharacterized protein</fullName>
    </submittedName>
</protein>
<evidence type="ECO:0000313" key="2">
    <source>
        <dbReference type="EMBL" id="KIM50321.1"/>
    </source>
</evidence>
<accession>A0A0C3D2H3</accession>
<dbReference type="STRING" id="1036808.A0A0C3D2H3"/>
<dbReference type="Proteomes" id="UP000053989">
    <property type="component" value="Unassembled WGS sequence"/>
</dbReference>
<evidence type="ECO:0000256" key="1">
    <source>
        <dbReference type="SAM" id="MobiDB-lite"/>
    </source>
</evidence>
<dbReference type="EMBL" id="KN822510">
    <property type="protein sequence ID" value="KIM50321.1"/>
    <property type="molecule type" value="Genomic_DNA"/>
</dbReference>
<feature type="region of interest" description="Disordered" evidence="1">
    <location>
        <begin position="50"/>
        <end position="69"/>
    </location>
</feature>
<keyword evidence="3" id="KW-1185">Reference proteome</keyword>
<evidence type="ECO:0000313" key="3">
    <source>
        <dbReference type="Proteomes" id="UP000053989"/>
    </source>
</evidence>
<dbReference type="HOGENOM" id="CLU_068731_0_1_1"/>